<dbReference type="Proteomes" id="UP000763557">
    <property type="component" value="Unassembled WGS sequence"/>
</dbReference>
<dbReference type="RefSeq" id="WP_173129378.1">
    <property type="nucleotide sequence ID" value="NZ_CBCSGW010000005.1"/>
</dbReference>
<dbReference type="SUPFAM" id="SSF55729">
    <property type="entry name" value="Acyl-CoA N-acyltransferases (Nat)"/>
    <property type="match status" value="1"/>
</dbReference>
<dbReference type="EMBL" id="JAAATY010000006">
    <property type="protein sequence ID" value="NRN65422.1"/>
    <property type="molecule type" value="Genomic_DNA"/>
</dbReference>
<sequence length="165" mass="18246">MWVTRERPGDVAAVRAVHVEAFGRELEASLLDELRACDAWMPELSFVVRFGVDIAGHVVCTRAYVDEYPVVALGPIGVARRFQGQGLGSALMHTVLGAADALGEPLVGLLGEPRFYQRFGFGLGAMMHVLPPDENWLQHFQVRTLAAYEEKVRGTFRYAAPFDDI</sequence>
<dbReference type="Gene3D" id="3.40.630.30">
    <property type="match status" value="1"/>
</dbReference>
<dbReference type="PROSITE" id="PS51186">
    <property type="entry name" value="GNAT"/>
    <property type="match status" value="1"/>
</dbReference>
<dbReference type="Pfam" id="PF00583">
    <property type="entry name" value="Acetyltransf_1"/>
    <property type="match status" value="1"/>
</dbReference>
<keyword evidence="3" id="KW-1185">Reference proteome</keyword>
<proteinExistence type="predicted"/>
<evidence type="ECO:0000313" key="2">
    <source>
        <dbReference type="EMBL" id="NRN65422.1"/>
    </source>
</evidence>
<protein>
    <submittedName>
        <fullName evidence="2">Acetyltransferase</fullName>
    </submittedName>
</protein>
<comment type="caution">
    <text evidence="2">The sequence shown here is derived from an EMBL/GenBank/DDBJ whole genome shotgun (WGS) entry which is preliminary data.</text>
</comment>
<gene>
    <name evidence="2" type="ORF">GC106_26330</name>
</gene>
<organism evidence="2 3">
    <name type="scientific">Kibdelosporangium persicum</name>
    <dbReference type="NCBI Taxonomy" id="2698649"/>
    <lineage>
        <taxon>Bacteria</taxon>
        <taxon>Bacillati</taxon>
        <taxon>Actinomycetota</taxon>
        <taxon>Actinomycetes</taxon>
        <taxon>Pseudonocardiales</taxon>
        <taxon>Pseudonocardiaceae</taxon>
        <taxon>Kibdelosporangium</taxon>
    </lineage>
</organism>
<dbReference type="InterPro" id="IPR000182">
    <property type="entry name" value="GNAT_dom"/>
</dbReference>
<dbReference type="InterPro" id="IPR016181">
    <property type="entry name" value="Acyl_CoA_acyltransferase"/>
</dbReference>
<reference evidence="2 3" key="1">
    <citation type="submission" date="2020-01" db="EMBL/GenBank/DDBJ databases">
        <title>Kibdelosporangium persica a novel Actinomycetes from a hot desert in Iran.</title>
        <authorList>
            <person name="Safaei N."/>
            <person name="Zaburannyi N."/>
            <person name="Mueller R."/>
            <person name="Wink J."/>
        </authorList>
    </citation>
    <scope>NUCLEOTIDE SEQUENCE [LARGE SCALE GENOMIC DNA]</scope>
    <source>
        <strain evidence="2 3">4NS15</strain>
    </source>
</reference>
<evidence type="ECO:0000259" key="1">
    <source>
        <dbReference type="PROSITE" id="PS51186"/>
    </source>
</evidence>
<feature type="domain" description="N-acetyltransferase" evidence="1">
    <location>
        <begin position="1"/>
        <end position="155"/>
    </location>
</feature>
<name>A0ABX2F2G5_9PSEU</name>
<accession>A0ABX2F2G5</accession>
<dbReference type="CDD" id="cd04301">
    <property type="entry name" value="NAT_SF"/>
    <property type="match status" value="1"/>
</dbReference>
<evidence type="ECO:0000313" key="3">
    <source>
        <dbReference type="Proteomes" id="UP000763557"/>
    </source>
</evidence>